<accession>A0A176VU72</accession>
<evidence type="ECO:0008006" key="3">
    <source>
        <dbReference type="Google" id="ProtNLM"/>
    </source>
</evidence>
<dbReference type="Gene3D" id="2.20.25.10">
    <property type="match status" value="2"/>
</dbReference>
<organism evidence="1 2">
    <name type="scientific">Marchantia polymorpha subsp. ruderalis</name>
    <dbReference type="NCBI Taxonomy" id="1480154"/>
    <lineage>
        <taxon>Eukaryota</taxon>
        <taxon>Viridiplantae</taxon>
        <taxon>Streptophyta</taxon>
        <taxon>Embryophyta</taxon>
        <taxon>Marchantiophyta</taxon>
        <taxon>Marchantiopsida</taxon>
        <taxon>Marchantiidae</taxon>
        <taxon>Marchantiales</taxon>
        <taxon>Marchantiaceae</taxon>
        <taxon>Marchantia</taxon>
    </lineage>
</organism>
<name>A0A176VU72_MARPO</name>
<keyword evidence="2" id="KW-1185">Reference proteome</keyword>
<proteinExistence type="predicted"/>
<dbReference type="PANTHER" id="PTHR11239">
    <property type="entry name" value="DNA-DIRECTED RNA POLYMERASE"/>
    <property type="match status" value="1"/>
</dbReference>
<reference evidence="1" key="1">
    <citation type="submission" date="2016-03" db="EMBL/GenBank/DDBJ databases">
        <title>Mechanisms controlling the formation of the plant cell surface in tip-growing cells are functionally conserved among land plants.</title>
        <authorList>
            <person name="Honkanen S."/>
            <person name="Jones V.A."/>
            <person name="Morieri G."/>
            <person name="Champion C."/>
            <person name="Hetherington A.J."/>
            <person name="Kelly S."/>
            <person name="Saint-Marcoux D."/>
            <person name="Proust H."/>
            <person name="Prescott H."/>
            <person name="Dolan L."/>
        </authorList>
    </citation>
    <scope>NUCLEOTIDE SEQUENCE [LARGE SCALE GENOMIC DNA]</scope>
    <source>
        <tissue evidence="1">Whole gametophyte</tissue>
    </source>
</reference>
<gene>
    <name evidence="1" type="ORF">AXG93_4343s1160</name>
</gene>
<evidence type="ECO:0000313" key="1">
    <source>
        <dbReference type="EMBL" id="OAE24349.1"/>
    </source>
</evidence>
<dbReference type="GO" id="GO:0006351">
    <property type="term" value="P:DNA-templated transcription"/>
    <property type="evidence" value="ECO:0007669"/>
    <property type="project" value="InterPro"/>
</dbReference>
<comment type="caution">
    <text evidence="1">The sequence shown here is derived from an EMBL/GenBank/DDBJ whole genome shotgun (WGS) entry which is preliminary data.</text>
</comment>
<dbReference type="AlphaFoldDB" id="A0A176VU72"/>
<dbReference type="InterPro" id="IPR012164">
    <property type="entry name" value="Rpa12/Rpb9/Rpc10/TFS"/>
</dbReference>
<dbReference type="PANTHER" id="PTHR11239:SF12">
    <property type="entry name" value="DNA-DIRECTED RNA POLYMERASE III SUBUNIT RPC10"/>
    <property type="match status" value="1"/>
</dbReference>
<sequence>MSPGGKIKTEVMSAGMYSCFNMLKNRELMDRRISGIWFTSASYGLSQITADWSRFICSTPKLSSKAVVEMDMRGIKFCPNCEKLLHYEDDENIQLWLICNRCSYKTRADNVVVYLKEFPDYLEEKETIPITKEVRCPHCGHGEAGFFEEWVENKPNIARTNGSSKTPAFNLSQDIYDSDWDEEEEIARWKKEKLRQRRKSHPDERSLEATAKWEEKLRSEEVTRRMEIQRRKRNNPAPPDARRALIFVCCSSSCGQTWEGD</sequence>
<dbReference type="Proteomes" id="UP000077202">
    <property type="component" value="Unassembled WGS sequence"/>
</dbReference>
<protein>
    <recommendedName>
        <fullName evidence="3">DNA-directed RNA polymerase M/15kDa subunit domain-containing protein</fullName>
    </recommendedName>
</protein>
<evidence type="ECO:0000313" key="2">
    <source>
        <dbReference type="Proteomes" id="UP000077202"/>
    </source>
</evidence>
<dbReference type="SUPFAM" id="SSF57783">
    <property type="entry name" value="Zinc beta-ribbon"/>
    <property type="match status" value="1"/>
</dbReference>
<dbReference type="GO" id="GO:0003899">
    <property type="term" value="F:DNA-directed RNA polymerase activity"/>
    <property type="evidence" value="ECO:0007669"/>
    <property type="project" value="InterPro"/>
</dbReference>
<dbReference type="EMBL" id="LVLJ01002613">
    <property type="protein sequence ID" value="OAE24349.1"/>
    <property type="molecule type" value="Genomic_DNA"/>
</dbReference>